<keyword evidence="1" id="KW-0732">Signal</keyword>
<sequence>MRYRTRTPRRRAVALAAVAALATGLLAGCAEDSDEPGGSSGGGGGDGGGKGKTTLTVGVFGAFGLQEAGLYDEYERNNPGIEIKQNSVQRNENYWPALLTHLSSGSGLSDIQAVEVGNIAELTGTHSAKLVDLGRTQGVDKGAYLGWKWQQGTTKDGKTVGLGTDIGPTGICYRKDLFEKAGLPTDREEVGKLWAGDWKKYLEAGKRYKQKAPEGTAFVDGATGVMAAVHASGKEKFYDAEGELVYKDSAGVKEGWDIAAQFAEAGLTAKLQQFQPSWDQAFANGSFATVTCPPWMLGYIKDKAGDKGEDQWDVAAAPRPGNWGGSFLTVPEAGGSKEEAAKLVAWLTAPEQQAKLFDKRASFPSAEAAYDLPEVKNAKNPYFGDTPVGKIFARAAEGVPVQPIGPKDGIISQYLADTGMLGVDQKGTSPDKAWDKAMKTIDNALDQ</sequence>
<dbReference type="PANTHER" id="PTHR43649">
    <property type="entry name" value="ARABINOSE-BINDING PROTEIN-RELATED"/>
    <property type="match status" value="1"/>
</dbReference>
<dbReference type="Proteomes" id="UP000483802">
    <property type="component" value="Unassembled WGS sequence"/>
</dbReference>
<gene>
    <name evidence="2" type="ORF">GPA10_07705</name>
</gene>
<dbReference type="SUPFAM" id="SSF53850">
    <property type="entry name" value="Periplasmic binding protein-like II"/>
    <property type="match status" value="1"/>
</dbReference>
<feature type="signal peptide" evidence="1">
    <location>
        <begin position="1"/>
        <end position="27"/>
    </location>
</feature>
<proteinExistence type="predicted"/>
<dbReference type="RefSeq" id="WP_157164804.1">
    <property type="nucleotide sequence ID" value="NZ_WPNZ01000003.1"/>
</dbReference>
<evidence type="ECO:0000256" key="1">
    <source>
        <dbReference type="SAM" id="SignalP"/>
    </source>
</evidence>
<dbReference type="AlphaFoldDB" id="A0A6L6WQY7"/>
<feature type="chain" id="PRO_5038689677" evidence="1">
    <location>
        <begin position="28"/>
        <end position="447"/>
    </location>
</feature>
<accession>A0A6L6WQY7</accession>
<dbReference type="InterPro" id="IPR050490">
    <property type="entry name" value="Bact_solute-bd_prot1"/>
</dbReference>
<dbReference type="Pfam" id="PF13416">
    <property type="entry name" value="SBP_bac_8"/>
    <property type="match status" value="1"/>
</dbReference>
<evidence type="ECO:0000313" key="3">
    <source>
        <dbReference type="Proteomes" id="UP000483802"/>
    </source>
</evidence>
<dbReference type="EMBL" id="WPNZ01000003">
    <property type="protein sequence ID" value="MVO84655.1"/>
    <property type="molecule type" value="Genomic_DNA"/>
</dbReference>
<dbReference type="PANTHER" id="PTHR43649:SF32">
    <property type="entry name" value="SUGAR BINDING SECRETED PROTEIN"/>
    <property type="match status" value="1"/>
</dbReference>
<reference evidence="2 3" key="1">
    <citation type="submission" date="2019-11" db="EMBL/GenBank/DDBJ databases">
        <title>Streptomyces typhae sp. nov., a novel endophytic actinomycete isolated from the root of cattail pollen (Typha angustifolia L.).</title>
        <authorList>
            <person name="Peng C."/>
        </authorList>
    </citation>
    <scope>NUCLEOTIDE SEQUENCE [LARGE SCALE GENOMIC DNA]</scope>
    <source>
        <strain evidence="3">p1417</strain>
    </source>
</reference>
<dbReference type="PROSITE" id="PS51257">
    <property type="entry name" value="PROKAR_LIPOPROTEIN"/>
    <property type="match status" value="1"/>
</dbReference>
<protein>
    <submittedName>
        <fullName evidence="2">Extracellular solute-binding protein</fullName>
    </submittedName>
</protein>
<organism evidence="2 3">
    <name type="scientific">Streptomyces typhae</name>
    <dbReference type="NCBI Taxonomy" id="2681492"/>
    <lineage>
        <taxon>Bacteria</taxon>
        <taxon>Bacillati</taxon>
        <taxon>Actinomycetota</taxon>
        <taxon>Actinomycetes</taxon>
        <taxon>Kitasatosporales</taxon>
        <taxon>Streptomycetaceae</taxon>
        <taxon>Streptomyces</taxon>
    </lineage>
</organism>
<evidence type="ECO:0000313" key="2">
    <source>
        <dbReference type="EMBL" id="MVO84655.1"/>
    </source>
</evidence>
<keyword evidence="3" id="KW-1185">Reference proteome</keyword>
<dbReference type="InterPro" id="IPR006059">
    <property type="entry name" value="SBP"/>
</dbReference>
<comment type="caution">
    <text evidence="2">The sequence shown here is derived from an EMBL/GenBank/DDBJ whole genome shotgun (WGS) entry which is preliminary data.</text>
</comment>
<name>A0A6L6WQY7_9ACTN</name>
<dbReference type="Gene3D" id="3.40.190.10">
    <property type="entry name" value="Periplasmic binding protein-like II"/>
    <property type="match status" value="1"/>
</dbReference>